<dbReference type="PANTHER" id="PTHR43649">
    <property type="entry name" value="ARABINOSE-BINDING PROTEIN-RELATED"/>
    <property type="match status" value="1"/>
</dbReference>
<evidence type="ECO:0000313" key="3">
    <source>
        <dbReference type="Proteomes" id="UP000295217"/>
    </source>
</evidence>
<dbReference type="Pfam" id="PF01547">
    <property type="entry name" value="SBP_bac_1"/>
    <property type="match status" value="1"/>
</dbReference>
<dbReference type="OrthoDB" id="358201at2"/>
<sequence>MTLSITRTSTRHRGVPGDTDRRQGAEGPLEPSVLTVRGQESESARRPARRFLCIGAAAAVALLIGACAPGDDGDDADATGAPTAGDVATDPSELGDVTLTVWDQEVREGQTEQIEALNAAFEEAYPNITIERVSRSTDDLRTTLRLALSGEDAPDVVQANNGRPEMGQYVASGLLTPLDGYAEGYGWFDRFPESVRALASYSEDGANFGEGDLYGLPQMGEIVGLYYNKTKLAALGLEPPETTEDFEAALQAAQAAGEVPIQFGNSEPWAGIHEFGFVQNQFSDAETIRNLGFGRPGSSWTSDDNVAAAQATRDWVDAGYFVDGFNGVSYDSAWQAFAQGTGVFFVGGTWLVADLTSAMGDEVGFVLPPVGASGQHLVTGGISIPWAIPANSDAKEAAAAYIDFITSSDAMTAVTEAGNLPVIEADQQTTTGLQSEVFAAWAQAGQEDLIVPYLDYATETFYDTITVAVQNLMAGQSDPQQFLDTLEAEYTAATGS</sequence>
<feature type="region of interest" description="Disordered" evidence="1">
    <location>
        <begin position="1"/>
        <end position="31"/>
    </location>
</feature>
<dbReference type="InterPro" id="IPR050490">
    <property type="entry name" value="Bact_solute-bd_prot1"/>
</dbReference>
<dbReference type="Gene3D" id="3.40.190.10">
    <property type="entry name" value="Periplasmic binding protein-like II"/>
    <property type="match status" value="2"/>
</dbReference>
<dbReference type="Proteomes" id="UP000295217">
    <property type="component" value="Unassembled WGS sequence"/>
</dbReference>
<organism evidence="2 3">
    <name type="scientific">Jiangella aurantiaca</name>
    <dbReference type="NCBI Taxonomy" id="2530373"/>
    <lineage>
        <taxon>Bacteria</taxon>
        <taxon>Bacillati</taxon>
        <taxon>Actinomycetota</taxon>
        <taxon>Actinomycetes</taxon>
        <taxon>Jiangellales</taxon>
        <taxon>Jiangellaceae</taxon>
        <taxon>Jiangella</taxon>
    </lineage>
</organism>
<dbReference type="PANTHER" id="PTHR43649:SF12">
    <property type="entry name" value="DIACETYLCHITOBIOSE BINDING PROTEIN DASA"/>
    <property type="match status" value="1"/>
</dbReference>
<evidence type="ECO:0000313" key="2">
    <source>
        <dbReference type="EMBL" id="TDD66916.1"/>
    </source>
</evidence>
<keyword evidence="3" id="KW-1185">Reference proteome</keyword>
<dbReference type="InterPro" id="IPR006059">
    <property type="entry name" value="SBP"/>
</dbReference>
<protein>
    <submittedName>
        <fullName evidence="2">Extracellular solute-binding protein</fullName>
    </submittedName>
</protein>
<name>A0A4R5A782_9ACTN</name>
<gene>
    <name evidence="2" type="ORF">E1262_20795</name>
</gene>
<dbReference type="SUPFAM" id="SSF53850">
    <property type="entry name" value="Periplasmic binding protein-like II"/>
    <property type="match status" value="1"/>
</dbReference>
<reference evidence="2 3" key="1">
    <citation type="submission" date="2019-02" db="EMBL/GenBank/DDBJ databases">
        <title>Draft genome sequences of novel Actinobacteria.</title>
        <authorList>
            <person name="Sahin N."/>
            <person name="Ay H."/>
            <person name="Saygin H."/>
        </authorList>
    </citation>
    <scope>NUCLEOTIDE SEQUENCE [LARGE SCALE GENOMIC DNA]</scope>
    <source>
        <strain evidence="2 3">8K307</strain>
    </source>
</reference>
<dbReference type="AlphaFoldDB" id="A0A4R5A782"/>
<accession>A0A4R5A782</accession>
<proteinExistence type="predicted"/>
<comment type="caution">
    <text evidence="2">The sequence shown here is derived from an EMBL/GenBank/DDBJ whole genome shotgun (WGS) entry which is preliminary data.</text>
</comment>
<evidence type="ECO:0000256" key="1">
    <source>
        <dbReference type="SAM" id="MobiDB-lite"/>
    </source>
</evidence>
<dbReference type="EMBL" id="SMLB01000034">
    <property type="protein sequence ID" value="TDD66916.1"/>
    <property type="molecule type" value="Genomic_DNA"/>
</dbReference>